<keyword evidence="3" id="KW-0813">Transport</keyword>
<dbReference type="GO" id="GO:0005524">
    <property type="term" value="F:ATP binding"/>
    <property type="evidence" value="ECO:0007669"/>
    <property type="project" value="UniProtKB-KW"/>
</dbReference>
<dbReference type="PROSITE" id="PS50893">
    <property type="entry name" value="ABC_TRANSPORTER_2"/>
    <property type="match status" value="1"/>
</dbReference>
<gene>
    <name evidence="9" type="ORF">FB558_8543</name>
</gene>
<dbReference type="GO" id="GO:0015833">
    <property type="term" value="P:peptide transport"/>
    <property type="evidence" value="ECO:0007669"/>
    <property type="project" value="InterPro"/>
</dbReference>
<dbReference type="Pfam" id="PF08352">
    <property type="entry name" value="oligo_HPY"/>
    <property type="match status" value="1"/>
</dbReference>
<keyword evidence="7" id="KW-0472">Membrane</keyword>
<dbReference type="Proteomes" id="UP000315677">
    <property type="component" value="Unassembled WGS sequence"/>
</dbReference>
<dbReference type="SMART" id="SM00382">
    <property type="entry name" value="AAA"/>
    <property type="match status" value="1"/>
</dbReference>
<dbReference type="InterPro" id="IPR003439">
    <property type="entry name" value="ABC_transporter-like_ATP-bd"/>
</dbReference>
<dbReference type="GO" id="GO:0005886">
    <property type="term" value="C:plasma membrane"/>
    <property type="evidence" value="ECO:0007669"/>
    <property type="project" value="UniProtKB-SubCell"/>
</dbReference>
<keyword evidence="10" id="KW-1185">Reference proteome</keyword>
<dbReference type="GO" id="GO:0016887">
    <property type="term" value="F:ATP hydrolysis activity"/>
    <property type="evidence" value="ECO:0007669"/>
    <property type="project" value="InterPro"/>
</dbReference>
<comment type="similarity">
    <text evidence="2">Belongs to the ABC transporter superfamily.</text>
</comment>
<dbReference type="InterPro" id="IPR050388">
    <property type="entry name" value="ABC_Ni/Peptide_Import"/>
</dbReference>
<feature type="domain" description="ABC transporter" evidence="8">
    <location>
        <begin position="6"/>
        <end position="256"/>
    </location>
</feature>
<dbReference type="Gene3D" id="3.40.50.300">
    <property type="entry name" value="P-loop containing nucleotide triphosphate hydrolases"/>
    <property type="match status" value="1"/>
</dbReference>
<dbReference type="Pfam" id="PF00005">
    <property type="entry name" value="ABC_tran"/>
    <property type="match status" value="1"/>
</dbReference>
<evidence type="ECO:0000313" key="10">
    <source>
        <dbReference type="Proteomes" id="UP000315677"/>
    </source>
</evidence>
<accession>A0A543CX10</accession>
<dbReference type="EMBL" id="VFPA01000009">
    <property type="protein sequence ID" value="TQM01645.1"/>
    <property type="molecule type" value="Genomic_DNA"/>
</dbReference>
<keyword evidence="5" id="KW-0547">Nucleotide-binding</keyword>
<sequence>MSTALLEVEGLRVSFGSADSERVAVDGVSLTVRTGQTVALVGESGSGKSLTSLAVLKLTPPGSHASATVLRLAGDDLTGLTEDQMSSIRGRRIAMVFQNPMSALNPVLTIGHQITEVLRRHHGMRGCAARDRAVEMLELVEMPDPHRRVHQYPHELSGGMRQRAMIAVALTAGPDLLIADEPTTALDVTLQAQVMDLLQRLQAELGMAVLLISHDLGVVAEAADEVNVMYAGRVVERADARNLFRNPAHPYTQALLQTVRDLESPDTVDLAPIPGAPPQLGQLPPGCSFAPRCPLVHDRCHDDKPVLRTVGPEHEAACHLADPSTRGTVDDGKVLR</sequence>
<dbReference type="InterPro" id="IPR017871">
    <property type="entry name" value="ABC_transporter-like_CS"/>
</dbReference>
<dbReference type="PROSITE" id="PS00211">
    <property type="entry name" value="ABC_TRANSPORTER_1"/>
    <property type="match status" value="1"/>
</dbReference>
<dbReference type="OrthoDB" id="8036461at2"/>
<keyword evidence="4" id="KW-1003">Cell membrane</keyword>
<dbReference type="RefSeq" id="WP_142065265.1">
    <property type="nucleotide sequence ID" value="NZ_VFPA01000009.1"/>
</dbReference>
<name>A0A543CX10_9PSEU</name>
<evidence type="ECO:0000256" key="4">
    <source>
        <dbReference type="ARBA" id="ARBA00022475"/>
    </source>
</evidence>
<dbReference type="CDD" id="cd03257">
    <property type="entry name" value="ABC_NikE_OppD_transporters"/>
    <property type="match status" value="1"/>
</dbReference>
<evidence type="ECO:0000256" key="2">
    <source>
        <dbReference type="ARBA" id="ARBA00005417"/>
    </source>
</evidence>
<proteinExistence type="inferred from homology"/>
<dbReference type="AlphaFoldDB" id="A0A543CX10"/>
<evidence type="ECO:0000259" key="8">
    <source>
        <dbReference type="PROSITE" id="PS50893"/>
    </source>
</evidence>
<comment type="subcellular location">
    <subcellularLocation>
        <location evidence="1">Cell membrane</location>
        <topology evidence="1">Peripheral membrane protein</topology>
    </subcellularLocation>
</comment>
<evidence type="ECO:0000256" key="5">
    <source>
        <dbReference type="ARBA" id="ARBA00022741"/>
    </source>
</evidence>
<evidence type="ECO:0000256" key="1">
    <source>
        <dbReference type="ARBA" id="ARBA00004202"/>
    </source>
</evidence>
<dbReference type="PANTHER" id="PTHR43297:SF2">
    <property type="entry name" value="DIPEPTIDE TRANSPORT ATP-BINDING PROTEIN DPPD"/>
    <property type="match status" value="1"/>
</dbReference>
<evidence type="ECO:0000256" key="6">
    <source>
        <dbReference type="ARBA" id="ARBA00022840"/>
    </source>
</evidence>
<dbReference type="InterPro" id="IPR003593">
    <property type="entry name" value="AAA+_ATPase"/>
</dbReference>
<keyword evidence="6 9" id="KW-0067">ATP-binding</keyword>
<dbReference type="FunFam" id="3.40.50.300:FF:000016">
    <property type="entry name" value="Oligopeptide ABC transporter ATP-binding component"/>
    <property type="match status" value="1"/>
</dbReference>
<dbReference type="SUPFAM" id="SSF52540">
    <property type="entry name" value="P-loop containing nucleoside triphosphate hydrolases"/>
    <property type="match status" value="1"/>
</dbReference>
<dbReference type="PANTHER" id="PTHR43297">
    <property type="entry name" value="OLIGOPEPTIDE TRANSPORT ATP-BINDING PROTEIN APPD"/>
    <property type="match status" value="1"/>
</dbReference>
<dbReference type="InterPro" id="IPR027417">
    <property type="entry name" value="P-loop_NTPase"/>
</dbReference>
<evidence type="ECO:0000256" key="7">
    <source>
        <dbReference type="ARBA" id="ARBA00023136"/>
    </source>
</evidence>
<organism evidence="9 10">
    <name type="scientific">Pseudonocardia kunmingensis</name>
    <dbReference type="NCBI Taxonomy" id="630975"/>
    <lineage>
        <taxon>Bacteria</taxon>
        <taxon>Bacillati</taxon>
        <taxon>Actinomycetota</taxon>
        <taxon>Actinomycetes</taxon>
        <taxon>Pseudonocardiales</taxon>
        <taxon>Pseudonocardiaceae</taxon>
        <taxon>Pseudonocardia</taxon>
    </lineage>
</organism>
<reference evidence="9 10" key="1">
    <citation type="submission" date="2019-06" db="EMBL/GenBank/DDBJ databases">
        <title>Sequencing the genomes of 1000 actinobacteria strains.</title>
        <authorList>
            <person name="Klenk H.-P."/>
        </authorList>
    </citation>
    <scope>NUCLEOTIDE SEQUENCE [LARGE SCALE GENOMIC DNA]</scope>
    <source>
        <strain evidence="9 10">DSM 45301</strain>
    </source>
</reference>
<dbReference type="NCBIfam" id="TIGR01727">
    <property type="entry name" value="oligo_HPY"/>
    <property type="match status" value="1"/>
</dbReference>
<protein>
    <submittedName>
        <fullName evidence="9">Peptide/nickel transport system ATP-binding protein/oligopeptide transport system ATP-binding protein</fullName>
    </submittedName>
</protein>
<dbReference type="InterPro" id="IPR013563">
    <property type="entry name" value="Oligopep_ABC_C"/>
</dbReference>
<comment type="caution">
    <text evidence="9">The sequence shown here is derived from an EMBL/GenBank/DDBJ whole genome shotgun (WGS) entry which is preliminary data.</text>
</comment>
<evidence type="ECO:0000313" key="9">
    <source>
        <dbReference type="EMBL" id="TQM01645.1"/>
    </source>
</evidence>
<evidence type="ECO:0000256" key="3">
    <source>
        <dbReference type="ARBA" id="ARBA00022448"/>
    </source>
</evidence>